<dbReference type="AlphaFoldDB" id="A0A371HDV0"/>
<reference evidence="1" key="1">
    <citation type="submission" date="2018-05" db="EMBL/GenBank/DDBJ databases">
        <title>Draft genome of Mucuna pruriens seed.</title>
        <authorList>
            <person name="Nnadi N.E."/>
            <person name="Vos R."/>
            <person name="Hasami M.H."/>
            <person name="Devisetty U.K."/>
            <person name="Aguiy J.C."/>
        </authorList>
    </citation>
    <scope>NUCLEOTIDE SEQUENCE [LARGE SCALE GENOMIC DNA]</scope>
    <source>
        <strain evidence="1">JCA_2017</strain>
    </source>
</reference>
<evidence type="ECO:0000313" key="2">
    <source>
        <dbReference type="Proteomes" id="UP000257109"/>
    </source>
</evidence>
<comment type="caution">
    <text evidence="1">The sequence shown here is derived from an EMBL/GenBank/DDBJ whole genome shotgun (WGS) entry which is preliminary data.</text>
</comment>
<accession>A0A371HDV0</accession>
<dbReference type="PANTHER" id="PTHR11439:SF467">
    <property type="entry name" value="INTEGRASE CATALYTIC DOMAIN-CONTAINING PROTEIN"/>
    <property type="match status" value="1"/>
</dbReference>
<dbReference type="CDD" id="cd09272">
    <property type="entry name" value="RNase_HI_RT_Ty1"/>
    <property type="match status" value="1"/>
</dbReference>
<name>A0A371HDV0_MUCPR</name>
<organism evidence="1 2">
    <name type="scientific">Mucuna pruriens</name>
    <name type="common">Velvet bean</name>
    <name type="synonym">Dolichos pruriens</name>
    <dbReference type="NCBI Taxonomy" id="157652"/>
    <lineage>
        <taxon>Eukaryota</taxon>
        <taxon>Viridiplantae</taxon>
        <taxon>Streptophyta</taxon>
        <taxon>Embryophyta</taxon>
        <taxon>Tracheophyta</taxon>
        <taxon>Spermatophyta</taxon>
        <taxon>Magnoliopsida</taxon>
        <taxon>eudicotyledons</taxon>
        <taxon>Gunneridae</taxon>
        <taxon>Pentapetalae</taxon>
        <taxon>rosids</taxon>
        <taxon>fabids</taxon>
        <taxon>Fabales</taxon>
        <taxon>Fabaceae</taxon>
        <taxon>Papilionoideae</taxon>
        <taxon>50 kb inversion clade</taxon>
        <taxon>NPAAA clade</taxon>
        <taxon>indigoferoid/millettioid clade</taxon>
        <taxon>Phaseoleae</taxon>
        <taxon>Mucuna</taxon>
    </lineage>
</organism>
<protein>
    <submittedName>
        <fullName evidence="1">Copia protein</fullName>
    </submittedName>
</protein>
<keyword evidence="2" id="KW-1185">Reference proteome</keyword>
<feature type="non-terminal residue" evidence="1">
    <location>
        <position position="1"/>
    </location>
</feature>
<evidence type="ECO:0000313" key="1">
    <source>
        <dbReference type="EMBL" id="RDY00971.1"/>
    </source>
</evidence>
<gene>
    <name evidence="1" type="primary">GIP</name>
    <name evidence="1" type="ORF">CR513_15773</name>
</gene>
<dbReference type="STRING" id="157652.A0A371HDV0"/>
<sequence>MVSCFMHNPSEVQMKAIFRNLRYLNKKQKVVSLSSIEVEYRAMVKGIQELLQLKRLVKELDFLVEGTMKLYHDNQFAIKIAENPIQHDRTRDIEIDCNFIY</sequence>
<proteinExistence type="predicted"/>
<dbReference type="PANTHER" id="PTHR11439">
    <property type="entry name" value="GAG-POL-RELATED RETROTRANSPOSON"/>
    <property type="match status" value="1"/>
</dbReference>
<dbReference type="EMBL" id="QJKJ01002870">
    <property type="protein sequence ID" value="RDY00971.1"/>
    <property type="molecule type" value="Genomic_DNA"/>
</dbReference>
<dbReference type="Proteomes" id="UP000257109">
    <property type="component" value="Unassembled WGS sequence"/>
</dbReference>